<dbReference type="Proteomes" id="UP000435187">
    <property type="component" value="Unassembled WGS sequence"/>
</dbReference>
<accession>A0A6N7R3D2</accession>
<sequence length="107" mass="12282">MIETLKKRYRERNKLFLTLDITFRIATLYFAVQLIFYSVSGLISSHPSNDSSEFLMIGMLFSLGLMNAVHVVEMIVSGKRKHLTSLVISTIFVFGVAIFIWLLSYIK</sequence>
<feature type="transmembrane region" description="Helical" evidence="1">
    <location>
        <begin position="83"/>
        <end position="106"/>
    </location>
</feature>
<feature type="transmembrane region" description="Helical" evidence="1">
    <location>
        <begin position="55"/>
        <end position="76"/>
    </location>
</feature>
<protein>
    <submittedName>
        <fullName evidence="2">Uncharacterized protein</fullName>
    </submittedName>
</protein>
<keyword evidence="1" id="KW-0812">Transmembrane</keyword>
<dbReference type="AlphaFoldDB" id="A0A6N7R3D2"/>
<name>A0A6N7R3D2_9BACI</name>
<dbReference type="EMBL" id="WJEE01000030">
    <property type="protein sequence ID" value="MRI67366.1"/>
    <property type="molecule type" value="Genomic_DNA"/>
</dbReference>
<dbReference type="RefSeq" id="WP_153835958.1">
    <property type="nucleotide sequence ID" value="NZ_JBHUMW010000043.1"/>
</dbReference>
<reference evidence="2 3" key="1">
    <citation type="submission" date="2019-10" db="EMBL/GenBank/DDBJ databases">
        <title>Gracilibacillus salitolerans sp. nov., a moderate halophile isolated from a saline soil in northwest China.</title>
        <authorList>
            <person name="Gan L."/>
        </authorList>
    </citation>
    <scope>NUCLEOTIDE SEQUENCE [LARGE SCALE GENOMIC DNA]</scope>
    <source>
        <strain evidence="2 3">TP2-8</strain>
    </source>
</reference>
<organism evidence="2 3">
    <name type="scientific">Gracilibacillus thailandensis</name>
    <dbReference type="NCBI Taxonomy" id="563735"/>
    <lineage>
        <taxon>Bacteria</taxon>
        <taxon>Bacillati</taxon>
        <taxon>Bacillota</taxon>
        <taxon>Bacilli</taxon>
        <taxon>Bacillales</taxon>
        <taxon>Bacillaceae</taxon>
        <taxon>Gracilibacillus</taxon>
    </lineage>
</organism>
<evidence type="ECO:0000313" key="3">
    <source>
        <dbReference type="Proteomes" id="UP000435187"/>
    </source>
</evidence>
<proteinExistence type="predicted"/>
<keyword evidence="1" id="KW-0472">Membrane</keyword>
<keyword evidence="1" id="KW-1133">Transmembrane helix</keyword>
<gene>
    <name evidence="2" type="ORF">GH885_13610</name>
</gene>
<feature type="transmembrane region" description="Helical" evidence="1">
    <location>
        <begin position="21"/>
        <end position="43"/>
    </location>
</feature>
<evidence type="ECO:0000256" key="1">
    <source>
        <dbReference type="SAM" id="Phobius"/>
    </source>
</evidence>
<comment type="caution">
    <text evidence="2">The sequence shown here is derived from an EMBL/GenBank/DDBJ whole genome shotgun (WGS) entry which is preliminary data.</text>
</comment>
<keyword evidence="3" id="KW-1185">Reference proteome</keyword>
<evidence type="ECO:0000313" key="2">
    <source>
        <dbReference type="EMBL" id="MRI67366.1"/>
    </source>
</evidence>